<evidence type="ECO:0000256" key="1">
    <source>
        <dbReference type="SAM" id="SignalP"/>
    </source>
</evidence>
<sequence length="122" mass="13866">MNRWIWLLALLLPQIASADNFETGQDLYALCKQAADPAKRNDLAFGLCMGYIDGYISGYRFKKEIEGSPQICSDIEKRSRRQVLKAVVDHLGEHQEDQKELKSIAMYRALLDKMTCPGEKGK</sequence>
<evidence type="ECO:0000313" key="4">
    <source>
        <dbReference type="Proteomes" id="UP000245081"/>
    </source>
</evidence>
<name>A0A2R5FCA4_9PROT</name>
<dbReference type="AlphaFoldDB" id="A0A2R5FCA4"/>
<dbReference type="Pfam" id="PF18602">
    <property type="entry name" value="Rap1a"/>
    <property type="match status" value="1"/>
</dbReference>
<dbReference type="Proteomes" id="UP000245081">
    <property type="component" value="Unassembled WGS sequence"/>
</dbReference>
<reference evidence="3 4" key="1">
    <citation type="journal article" date="2018" name="Environ. Microbiol.">
        <title>Isolation and genomic characterization of Novimethylophilus kurashikiensis gen. nov. sp. nov., a new lanthanide-dependent methylotrophic species of Methylophilaceae.</title>
        <authorList>
            <person name="Lv H."/>
            <person name="Sahin N."/>
            <person name="Tani A."/>
        </authorList>
    </citation>
    <scope>NUCLEOTIDE SEQUENCE [LARGE SCALE GENOMIC DNA]</scope>
    <source>
        <strain evidence="3 4">La2-4</strain>
    </source>
</reference>
<organism evidence="3 4">
    <name type="scientific">Novimethylophilus kurashikiensis</name>
    <dbReference type="NCBI Taxonomy" id="1825523"/>
    <lineage>
        <taxon>Bacteria</taxon>
        <taxon>Pseudomonadati</taxon>
        <taxon>Pseudomonadota</taxon>
        <taxon>Betaproteobacteria</taxon>
        <taxon>Nitrosomonadales</taxon>
        <taxon>Methylophilaceae</taxon>
        <taxon>Novimethylophilus</taxon>
    </lineage>
</organism>
<feature type="signal peptide" evidence="1">
    <location>
        <begin position="1"/>
        <end position="18"/>
    </location>
</feature>
<keyword evidence="1" id="KW-0732">Signal</keyword>
<proteinExistence type="predicted"/>
<evidence type="ECO:0000313" key="3">
    <source>
        <dbReference type="EMBL" id="GBG15645.1"/>
    </source>
</evidence>
<dbReference type="InterPro" id="IPR041238">
    <property type="entry name" value="Rap1a"/>
</dbReference>
<dbReference type="RefSeq" id="WP_109016787.1">
    <property type="nucleotide sequence ID" value="NZ_BDOQ01000019.1"/>
</dbReference>
<dbReference type="OrthoDB" id="7473402at2"/>
<accession>A0A2R5FCA4</accession>
<gene>
    <name evidence="3" type="ORF">NMK_3256</name>
</gene>
<feature type="domain" description="Rap1a immunity protein" evidence="2">
    <location>
        <begin position="23"/>
        <end position="116"/>
    </location>
</feature>
<keyword evidence="4" id="KW-1185">Reference proteome</keyword>
<evidence type="ECO:0000259" key="2">
    <source>
        <dbReference type="Pfam" id="PF18602"/>
    </source>
</evidence>
<protein>
    <submittedName>
        <fullName evidence="3">7,8-dihydroneopterin aldolase</fullName>
    </submittedName>
</protein>
<feature type="chain" id="PRO_5015307056" evidence="1">
    <location>
        <begin position="19"/>
        <end position="122"/>
    </location>
</feature>
<dbReference type="EMBL" id="BDOQ01000019">
    <property type="protein sequence ID" value="GBG15645.1"/>
    <property type="molecule type" value="Genomic_DNA"/>
</dbReference>
<comment type="caution">
    <text evidence="3">The sequence shown here is derived from an EMBL/GenBank/DDBJ whole genome shotgun (WGS) entry which is preliminary data.</text>
</comment>